<sequence length="65" mass="7344">MPSSRRNFYGAYALLEVAKDYIKGLARFSPAFRYVYSYAYASSKHSGITPPCDYASNSFILILFS</sequence>
<proteinExistence type="predicted"/>
<evidence type="ECO:0000313" key="1">
    <source>
        <dbReference type="EMBL" id="RCI12868.1"/>
    </source>
</evidence>
<evidence type="ECO:0000313" key="2">
    <source>
        <dbReference type="Proteomes" id="UP000253664"/>
    </source>
</evidence>
<protein>
    <submittedName>
        <fullName evidence="1">Uncharacterized protein</fullName>
    </submittedName>
</protein>
<comment type="caution">
    <text evidence="1">The sequence shown here is derived from an EMBL/GenBank/DDBJ whole genome shotgun (WGS) entry which is preliminary data.</text>
</comment>
<gene>
    <name evidence="1" type="ORF">L249_1088</name>
</gene>
<keyword evidence="2" id="KW-1185">Reference proteome</keyword>
<accession>A0A367LEL7</accession>
<reference evidence="1 2" key="1">
    <citation type="journal article" date="2015" name="BMC Genomics">
        <title>Insights from the genome of Ophiocordyceps polyrhachis-furcata to pathogenicity and host specificity in insect fungi.</title>
        <authorList>
            <person name="Wichadakul D."/>
            <person name="Kobmoo N."/>
            <person name="Ingsriswang S."/>
            <person name="Tangphatsornruang S."/>
            <person name="Chantasingh D."/>
            <person name="Luangsa-ard J.J."/>
            <person name="Eurwilaichitr L."/>
        </authorList>
    </citation>
    <scope>NUCLEOTIDE SEQUENCE [LARGE SCALE GENOMIC DNA]</scope>
    <source>
        <strain evidence="1 2">BCC 54312</strain>
    </source>
</reference>
<organism evidence="1 2">
    <name type="scientific">Ophiocordyceps polyrhachis-furcata BCC 54312</name>
    <dbReference type="NCBI Taxonomy" id="1330021"/>
    <lineage>
        <taxon>Eukaryota</taxon>
        <taxon>Fungi</taxon>
        <taxon>Dikarya</taxon>
        <taxon>Ascomycota</taxon>
        <taxon>Pezizomycotina</taxon>
        <taxon>Sordariomycetes</taxon>
        <taxon>Hypocreomycetidae</taxon>
        <taxon>Hypocreales</taxon>
        <taxon>Ophiocordycipitaceae</taxon>
        <taxon>Ophiocordyceps</taxon>
    </lineage>
</organism>
<dbReference type="Proteomes" id="UP000253664">
    <property type="component" value="Unassembled WGS sequence"/>
</dbReference>
<dbReference type="AlphaFoldDB" id="A0A367LEL7"/>
<name>A0A367LEL7_9HYPO</name>
<dbReference type="EMBL" id="LKCN02000007">
    <property type="protein sequence ID" value="RCI12868.1"/>
    <property type="molecule type" value="Genomic_DNA"/>
</dbReference>